<dbReference type="OMA" id="HMWIASF"/>
<reference evidence="12" key="2">
    <citation type="submission" date="2020-10" db="EMBL/GenBank/DDBJ databases">
        <authorList>
            <person name="Cooper E.A."/>
            <person name="Brenton Z.W."/>
            <person name="Flinn B.S."/>
            <person name="Jenkins J."/>
            <person name="Shu S."/>
            <person name="Flowers D."/>
            <person name="Luo F."/>
            <person name="Wang Y."/>
            <person name="Xia P."/>
            <person name="Barry K."/>
            <person name="Daum C."/>
            <person name="Lipzen A."/>
            <person name="Yoshinaga Y."/>
            <person name="Schmutz J."/>
            <person name="Saski C."/>
            <person name="Vermerris W."/>
            <person name="Kresovich S."/>
        </authorList>
    </citation>
    <scope>NUCLEOTIDE SEQUENCE</scope>
</reference>
<dbReference type="AlphaFoldDB" id="A0A921RU08"/>
<reference evidence="12" key="1">
    <citation type="journal article" date="2019" name="BMC Genomics">
        <title>A new reference genome for Sorghum bicolor reveals high levels of sequence similarity between sweet and grain genotypes: implications for the genetics of sugar metabolism.</title>
        <authorList>
            <person name="Cooper E.A."/>
            <person name="Brenton Z.W."/>
            <person name="Flinn B.S."/>
            <person name="Jenkins J."/>
            <person name="Shu S."/>
            <person name="Flowers D."/>
            <person name="Luo F."/>
            <person name="Wang Y."/>
            <person name="Xia P."/>
            <person name="Barry K."/>
            <person name="Daum C."/>
            <person name="Lipzen A."/>
            <person name="Yoshinaga Y."/>
            <person name="Schmutz J."/>
            <person name="Saski C."/>
            <person name="Vermerris W."/>
            <person name="Kresovich S."/>
        </authorList>
    </citation>
    <scope>NUCLEOTIDE SEQUENCE</scope>
</reference>
<feature type="domain" description="Disease resistance protein winged helix" evidence="10">
    <location>
        <begin position="442"/>
        <end position="491"/>
    </location>
</feature>
<dbReference type="SUPFAM" id="SSF52540">
    <property type="entry name" value="P-loop containing nucleoside triphosphate hydrolases"/>
    <property type="match status" value="1"/>
</dbReference>
<evidence type="ECO:0000256" key="1">
    <source>
        <dbReference type="ARBA" id="ARBA00008894"/>
    </source>
</evidence>
<sequence>MVGPELTVGGWFATSVISNFVAKVRSILEDNHTLHAESIEMLYRVKEALPQIQILVEVTERRAISNSSYATWLQQFKDVVSEAEDLLDDFETKRIREVLKKKKVSSVVYFPLRFVTKYLSDTDLLRLKDVLMKLNKIISHIGGPDFHSMVALADKEGVTIRTPLPLPPTQPVVIGRDKEKQQLQNMIFPSVQQPQDCVQSSKQFSVIAVIGPAGVGKTTLAQVIYNNPNAKEDFALRGWVMASRRNRNKQDIAKDIVDSFGMEQQDSLQTGPSESALSSTIENKRFFLVLDDVQDNLRELWGSLSSTLKGAANGSVVLLTTQSKEDAYIFRTTAQVSLDHLSFQIMCRVFEHHAFGKQKKASLESIGKKIVQNLHGLPLLAEAIGRLLRQKLDEGHWQNISENPWWLFSEDDDSENVALPSVAILCEYLTDHLRKCLGYCSIFPSGYLFEKNMLVHMWIASFMQQHDGICVEDMEKEWFDKLFNHSFFQPTIWKNKYIIPGMIKEPLQVIAGKECHAATDSGEPKRRLQLHRHLAIDISDFHEHLDLGEANKVRTVLFFNGRRTVRSHEAFGNILAHPGSLRVLDFSYSEAKLRKFPDFLSKFPHLRFLDLSFNGITVIPDSLCKLHLLQVLGLRGCHFKELPRDMNKLSNLRFLYAAAQTVSLVYKIGKLTNLQGLEEFPVGKTEGHKITELKNLNEISRKLCISNLEEVTHIDKRDAVLSKKVYLKKLVLKWGLATGTSTIASYGCMETLNSLEPNANLEELKIQCYMGVGLPAWMADKERFTKLKHIHLVECKQLRTLPPLGQLPSLLILVLQGLSVVEKIGSEFYGKSYRVFPSLEELKFLDMPNWREWSDIEEIQDSWNLHFPHLRKVQIRNCKVLSGMPLCCLQASLEELDISGCDEMLACRPSCSEELKCFSCLKVHCLGRIYLPCDCLGSLEVLNLQSCKVYFQGGRGQIIKLRRILTSDCTELKAEGKEQLVLEVSISKESICSG</sequence>
<keyword evidence="7" id="KW-0175">Coiled coil</keyword>
<feature type="domain" description="Disease resistance N-terminal" evidence="9">
    <location>
        <begin position="16"/>
        <end position="104"/>
    </location>
</feature>
<dbReference type="SUPFAM" id="SSF52058">
    <property type="entry name" value="L domain-like"/>
    <property type="match status" value="1"/>
</dbReference>
<keyword evidence="5" id="KW-0611">Plant defense</keyword>
<gene>
    <name evidence="12" type="ORF">BDA96_02G337100</name>
</gene>
<dbReference type="InterPro" id="IPR042197">
    <property type="entry name" value="Apaf_helical"/>
</dbReference>
<dbReference type="Gene3D" id="1.20.5.4130">
    <property type="match status" value="1"/>
</dbReference>
<name>A0A921RU08_SORBI</name>
<dbReference type="Gene3D" id="3.40.50.300">
    <property type="entry name" value="P-loop containing nucleotide triphosphate hydrolases"/>
    <property type="match status" value="1"/>
</dbReference>
<keyword evidence="4" id="KW-0547">Nucleotide-binding</keyword>
<evidence type="ECO:0000313" key="12">
    <source>
        <dbReference type="EMBL" id="KAG0545152.1"/>
    </source>
</evidence>
<evidence type="ECO:0000259" key="10">
    <source>
        <dbReference type="Pfam" id="PF23559"/>
    </source>
</evidence>
<dbReference type="OrthoDB" id="654183at2759"/>
<keyword evidence="2" id="KW-0433">Leucine-rich repeat</keyword>
<feature type="domain" description="NB-ARC" evidence="8">
    <location>
        <begin position="200"/>
        <end position="329"/>
    </location>
</feature>
<keyword evidence="6" id="KW-0067">ATP-binding</keyword>
<comment type="caution">
    <text evidence="12">The sequence shown here is derived from an EMBL/GenBank/DDBJ whole genome shotgun (WGS) entry which is preliminary data.</text>
</comment>
<dbReference type="Gene3D" id="3.80.10.10">
    <property type="entry name" value="Ribonuclease Inhibitor"/>
    <property type="match status" value="1"/>
</dbReference>
<dbReference type="GO" id="GO:0006952">
    <property type="term" value="P:defense response"/>
    <property type="evidence" value="ECO:0007669"/>
    <property type="project" value="UniProtKB-KW"/>
</dbReference>
<feature type="domain" description="Disease resistance R13L4/SHOC-2-like LRR" evidence="11">
    <location>
        <begin position="580"/>
        <end position="845"/>
    </location>
</feature>
<evidence type="ECO:0000256" key="2">
    <source>
        <dbReference type="ARBA" id="ARBA00022614"/>
    </source>
</evidence>
<dbReference type="InterPro" id="IPR027417">
    <property type="entry name" value="P-loop_NTPase"/>
</dbReference>
<dbReference type="GO" id="GO:0005524">
    <property type="term" value="F:ATP binding"/>
    <property type="evidence" value="ECO:0007669"/>
    <property type="project" value="UniProtKB-KW"/>
</dbReference>
<evidence type="ECO:0008006" key="14">
    <source>
        <dbReference type="Google" id="ProtNLM"/>
    </source>
</evidence>
<dbReference type="Gene3D" id="1.10.8.430">
    <property type="entry name" value="Helical domain of apoptotic protease-activating factors"/>
    <property type="match status" value="1"/>
</dbReference>
<dbReference type="InterPro" id="IPR001611">
    <property type="entry name" value="Leu-rich_rpt"/>
</dbReference>
<dbReference type="EMBL" id="CM027681">
    <property type="protein sequence ID" value="KAG0545152.1"/>
    <property type="molecule type" value="Genomic_DNA"/>
</dbReference>
<dbReference type="GO" id="GO:0043531">
    <property type="term" value="F:ADP binding"/>
    <property type="evidence" value="ECO:0007669"/>
    <property type="project" value="InterPro"/>
</dbReference>
<dbReference type="GO" id="GO:0051707">
    <property type="term" value="P:response to other organism"/>
    <property type="evidence" value="ECO:0007669"/>
    <property type="project" value="UniProtKB-ARBA"/>
</dbReference>
<evidence type="ECO:0000256" key="7">
    <source>
        <dbReference type="ARBA" id="ARBA00023054"/>
    </source>
</evidence>
<dbReference type="InterPro" id="IPR058922">
    <property type="entry name" value="WHD_DRP"/>
</dbReference>
<evidence type="ECO:0000256" key="3">
    <source>
        <dbReference type="ARBA" id="ARBA00022737"/>
    </source>
</evidence>
<evidence type="ECO:0000259" key="8">
    <source>
        <dbReference type="Pfam" id="PF00931"/>
    </source>
</evidence>
<organism evidence="12 13">
    <name type="scientific">Sorghum bicolor</name>
    <name type="common">Sorghum</name>
    <name type="synonym">Sorghum vulgare</name>
    <dbReference type="NCBI Taxonomy" id="4558"/>
    <lineage>
        <taxon>Eukaryota</taxon>
        <taxon>Viridiplantae</taxon>
        <taxon>Streptophyta</taxon>
        <taxon>Embryophyta</taxon>
        <taxon>Tracheophyta</taxon>
        <taxon>Spermatophyta</taxon>
        <taxon>Magnoliopsida</taxon>
        <taxon>Liliopsida</taxon>
        <taxon>Poales</taxon>
        <taxon>Poaceae</taxon>
        <taxon>PACMAD clade</taxon>
        <taxon>Panicoideae</taxon>
        <taxon>Andropogonodae</taxon>
        <taxon>Andropogoneae</taxon>
        <taxon>Sorghinae</taxon>
        <taxon>Sorghum</taxon>
    </lineage>
</organism>
<dbReference type="PRINTS" id="PR00364">
    <property type="entry name" value="DISEASERSIST"/>
</dbReference>
<accession>A0A921RU08</accession>
<dbReference type="Pfam" id="PF18052">
    <property type="entry name" value="Rx_N"/>
    <property type="match status" value="1"/>
</dbReference>
<dbReference type="Pfam" id="PF00931">
    <property type="entry name" value="NB-ARC"/>
    <property type="match status" value="1"/>
</dbReference>
<evidence type="ECO:0000259" key="9">
    <source>
        <dbReference type="Pfam" id="PF18052"/>
    </source>
</evidence>
<evidence type="ECO:0000256" key="4">
    <source>
        <dbReference type="ARBA" id="ARBA00022741"/>
    </source>
</evidence>
<dbReference type="InterPro" id="IPR041118">
    <property type="entry name" value="Rx_N"/>
</dbReference>
<dbReference type="InterPro" id="IPR055414">
    <property type="entry name" value="LRR_R13L4/SHOC2-like"/>
</dbReference>
<evidence type="ECO:0000256" key="6">
    <source>
        <dbReference type="ARBA" id="ARBA00022840"/>
    </source>
</evidence>
<dbReference type="Pfam" id="PF23598">
    <property type="entry name" value="LRR_14"/>
    <property type="match status" value="1"/>
</dbReference>
<dbReference type="Gramene" id="EER97299">
    <property type="protein sequence ID" value="EER97299"/>
    <property type="gene ID" value="SORBI_3002G321200"/>
</dbReference>
<proteinExistence type="inferred from homology"/>
<protein>
    <recommendedName>
        <fullName evidence="14">NB-ARC domain-containing protein</fullName>
    </recommendedName>
</protein>
<dbReference type="PANTHER" id="PTHR36766">
    <property type="entry name" value="PLANT BROAD-SPECTRUM MILDEW RESISTANCE PROTEIN RPW8"/>
    <property type="match status" value="1"/>
</dbReference>
<dbReference type="Pfam" id="PF23559">
    <property type="entry name" value="WHD_DRP"/>
    <property type="match status" value="1"/>
</dbReference>
<dbReference type="PROSITE" id="PS51450">
    <property type="entry name" value="LRR"/>
    <property type="match status" value="1"/>
</dbReference>
<dbReference type="InterPro" id="IPR032675">
    <property type="entry name" value="LRR_dom_sf"/>
</dbReference>
<keyword evidence="3" id="KW-0677">Repeat</keyword>
<dbReference type="InterPro" id="IPR002182">
    <property type="entry name" value="NB-ARC"/>
</dbReference>
<evidence type="ECO:0000259" key="11">
    <source>
        <dbReference type="Pfam" id="PF23598"/>
    </source>
</evidence>
<evidence type="ECO:0000256" key="5">
    <source>
        <dbReference type="ARBA" id="ARBA00022821"/>
    </source>
</evidence>
<evidence type="ECO:0000313" key="13">
    <source>
        <dbReference type="Proteomes" id="UP000807115"/>
    </source>
</evidence>
<dbReference type="PANTHER" id="PTHR36766:SF70">
    <property type="entry name" value="DISEASE RESISTANCE PROTEIN RGA4"/>
    <property type="match status" value="1"/>
</dbReference>
<dbReference type="Proteomes" id="UP000807115">
    <property type="component" value="Chromosome 2"/>
</dbReference>
<comment type="similarity">
    <text evidence="1">Belongs to the disease resistance NB-LRR family.</text>
</comment>